<dbReference type="EMBL" id="JBHTJW010000001">
    <property type="protein sequence ID" value="MFD0928431.1"/>
    <property type="molecule type" value="Genomic_DNA"/>
</dbReference>
<evidence type="ECO:0000256" key="4">
    <source>
        <dbReference type="ARBA" id="ARBA00022989"/>
    </source>
</evidence>
<sequence>MRDQIMMNHQISWELMAIAVFALLLINNRKACRASPGLMITAITTMVIGLMPQLDIVARHSVWLHCLQSALIHHVAPMLLLMAELKLPSKLNKPFAQILASPLASSLIMLSFLAMSVMWVWPELHIQLMHDGSLYRAMKWAMAISGVLLCYAAAILYQQGFISSLRFWVFHLAITVPQVLVGILLMMAAPLYPMPQCLSKTNGLVGVLIKLGQSLGPRADQALGGALLLISATLFFVLSNRFCDFLRVSANPVHR</sequence>
<keyword evidence="8" id="KW-1185">Reference proteome</keyword>
<comment type="subcellular location">
    <subcellularLocation>
        <location evidence="1">Cell membrane</location>
        <topology evidence="1">Multi-pass membrane protein</topology>
    </subcellularLocation>
</comment>
<comment type="caution">
    <text evidence="7">The sequence shown here is derived from an EMBL/GenBank/DDBJ whole genome shotgun (WGS) entry which is preliminary data.</text>
</comment>
<dbReference type="InterPro" id="IPR019108">
    <property type="entry name" value="Caa3_assmbl_CtaG-rel"/>
</dbReference>
<feature type="transmembrane region" description="Helical" evidence="6">
    <location>
        <begin position="221"/>
        <end position="238"/>
    </location>
</feature>
<protein>
    <submittedName>
        <fullName evidence="7">Cytochrome c oxidase assembly protein</fullName>
    </submittedName>
</protein>
<feature type="transmembrane region" description="Helical" evidence="6">
    <location>
        <begin position="62"/>
        <end position="83"/>
    </location>
</feature>
<proteinExistence type="predicted"/>
<feature type="transmembrane region" description="Helical" evidence="6">
    <location>
        <begin position="140"/>
        <end position="157"/>
    </location>
</feature>
<accession>A0ABW3GCT9</accession>
<keyword evidence="5 6" id="KW-0472">Membrane</keyword>
<dbReference type="Pfam" id="PF09678">
    <property type="entry name" value="Caa3_CtaG"/>
    <property type="match status" value="1"/>
</dbReference>
<feature type="transmembrane region" description="Helical" evidence="6">
    <location>
        <begin position="6"/>
        <end position="26"/>
    </location>
</feature>
<feature type="transmembrane region" description="Helical" evidence="6">
    <location>
        <begin position="95"/>
        <end position="120"/>
    </location>
</feature>
<evidence type="ECO:0000256" key="3">
    <source>
        <dbReference type="ARBA" id="ARBA00022692"/>
    </source>
</evidence>
<evidence type="ECO:0000313" key="8">
    <source>
        <dbReference type="Proteomes" id="UP001597106"/>
    </source>
</evidence>
<evidence type="ECO:0000313" key="7">
    <source>
        <dbReference type="EMBL" id="MFD0928431.1"/>
    </source>
</evidence>
<evidence type="ECO:0000256" key="2">
    <source>
        <dbReference type="ARBA" id="ARBA00022475"/>
    </source>
</evidence>
<evidence type="ECO:0000256" key="6">
    <source>
        <dbReference type="SAM" id="Phobius"/>
    </source>
</evidence>
<dbReference type="RefSeq" id="WP_379073484.1">
    <property type="nucleotide sequence ID" value="NZ_JBHTJW010000001.1"/>
</dbReference>
<feature type="transmembrane region" description="Helical" evidence="6">
    <location>
        <begin position="169"/>
        <end position="192"/>
    </location>
</feature>
<dbReference type="Proteomes" id="UP001597106">
    <property type="component" value="Unassembled WGS sequence"/>
</dbReference>
<evidence type="ECO:0000256" key="5">
    <source>
        <dbReference type="ARBA" id="ARBA00023136"/>
    </source>
</evidence>
<feature type="transmembrane region" description="Helical" evidence="6">
    <location>
        <begin position="38"/>
        <end position="56"/>
    </location>
</feature>
<organism evidence="7 8">
    <name type="scientific">Methylophilus glucosoxydans</name>
    <dbReference type="NCBI Taxonomy" id="752553"/>
    <lineage>
        <taxon>Bacteria</taxon>
        <taxon>Pseudomonadati</taxon>
        <taxon>Pseudomonadota</taxon>
        <taxon>Betaproteobacteria</taxon>
        <taxon>Nitrosomonadales</taxon>
        <taxon>Methylophilaceae</taxon>
        <taxon>Methylophilus</taxon>
    </lineage>
</organism>
<keyword evidence="3 6" id="KW-0812">Transmembrane</keyword>
<name>A0ABW3GCT9_9PROT</name>
<reference evidence="8" key="1">
    <citation type="journal article" date="2019" name="Int. J. Syst. Evol. Microbiol.">
        <title>The Global Catalogue of Microorganisms (GCM) 10K type strain sequencing project: providing services to taxonomists for standard genome sequencing and annotation.</title>
        <authorList>
            <consortium name="The Broad Institute Genomics Platform"/>
            <consortium name="The Broad Institute Genome Sequencing Center for Infectious Disease"/>
            <person name="Wu L."/>
            <person name="Ma J."/>
        </authorList>
    </citation>
    <scope>NUCLEOTIDE SEQUENCE [LARGE SCALE GENOMIC DNA]</scope>
    <source>
        <strain evidence="8">CCUG 59685</strain>
    </source>
</reference>
<keyword evidence="2" id="KW-1003">Cell membrane</keyword>
<gene>
    <name evidence="7" type="ORF">ACFQ1T_01435</name>
</gene>
<keyword evidence="4 6" id="KW-1133">Transmembrane helix</keyword>
<evidence type="ECO:0000256" key="1">
    <source>
        <dbReference type="ARBA" id="ARBA00004651"/>
    </source>
</evidence>